<sequence>MVLPFLRTFTGTMFLDPIPANAHRHYLFFANREVLPSYHVQLHDLIEVGLDVRPFIQNLGWNFLLNHPFSTVICPDAVRFFYSNLRFTQLSSRFFTSLVFGNLLTVPVAEIERFLHVPAIGENLADASELELFNFDISGEFRQLTGQFPGPNLTMPVSTLLPSLRALHFYISSVSAPFW</sequence>
<dbReference type="Proteomes" id="UP001497516">
    <property type="component" value="Chromosome 10"/>
</dbReference>
<dbReference type="AlphaFoldDB" id="A0AAV2D0T2"/>
<evidence type="ECO:0000313" key="1">
    <source>
        <dbReference type="EMBL" id="CAL1362934.1"/>
    </source>
</evidence>
<reference evidence="1 2" key="1">
    <citation type="submission" date="2024-04" db="EMBL/GenBank/DDBJ databases">
        <authorList>
            <person name="Fracassetti M."/>
        </authorList>
    </citation>
    <scope>NUCLEOTIDE SEQUENCE [LARGE SCALE GENOMIC DNA]</scope>
</reference>
<dbReference type="EMBL" id="OZ034814">
    <property type="protein sequence ID" value="CAL1362934.1"/>
    <property type="molecule type" value="Genomic_DNA"/>
</dbReference>
<evidence type="ECO:0000313" key="2">
    <source>
        <dbReference type="Proteomes" id="UP001497516"/>
    </source>
</evidence>
<name>A0AAV2D0T2_9ROSI</name>
<keyword evidence="2" id="KW-1185">Reference proteome</keyword>
<protein>
    <submittedName>
        <fullName evidence="1">Uncharacterized protein</fullName>
    </submittedName>
</protein>
<organism evidence="1 2">
    <name type="scientific">Linum trigynum</name>
    <dbReference type="NCBI Taxonomy" id="586398"/>
    <lineage>
        <taxon>Eukaryota</taxon>
        <taxon>Viridiplantae</taxon>
        <taxon>Streptophyta</taxon>
        <taxon>Embryophyta</taxon>
        <taxon>Tracheophyta</taxon>
        <taxon>Spermatophyta</taxon>
        <taxon>Magnoliopsida</taxon>
        <taxon>eudicotyledons</taxon>
        <taxon>Gunneridae</taxon>
        <taxon>Pentapetalae</taxon>
        <taxon>rosids</taxon>
        <taxon>fabids</taxon>
        <taxon>Malpighiales</taxon>
        <taxon>Linaceae</taxon>
        <taxon>Linum</taxon>
    </lineage>
</organism>
<proteinExistence type="predicted"/>
<accession>A0AAV2D0T2</accession>
<gene>
    <name evidence="1" type="ORF">LTRI10_LOCUS9693</name>
</gene>